<organism evidence="4 5">
    <name type="scientific">Blastocystis sp. subtype 1 (strain ATCC 50177 / NandII)</name>
    <dbReference type="NCBI Taxonomy" id="478820"/>
    <lineage>
        <taxon>Eukaryota</taxon>
        <taxon>Sar</taxon>
        <taxon>Stramenopiles</taxon>
        <taxon>Bigyra</taxon>
        <taxon>Opalozoa</taxon>
        <taxon>Opalinata</taxon>
        <taxon>Blastocystidae</taxon>
        <taxon>Blastocystis</taxon>
    </lineage>
</organism>
<accession>A0A196SHS8</accession>
<name>A0A196SHS8_BLAHN</name>
<dbReference type="PROSITE" id="PS50961">
    <property type="entry name" value="HTH_LA"/>
    <property type="match status" value="1"/>
</dbReference>
<dbReference type="InterPro" id="IPR006630">
    <property type="entry name" value="La_HTH"/>
</dbReference>
<dbReference type="OrthoDB" id="207156at2759"/>
<dbReference type="InterPro" id="IPR036388">
    <property type="entry name" value="WH-like_DNA-bd_sf"/>
</dbReference>
<comment type="caution">
    <text evidence="4">The sequence shown here is derived from an EMBL/GenBank/DDBJ whole genome shotgun (WGS) entry which is preliminary data.</text>
</comment>
<dbReference type="Gene3D" id="1.10.10.10">
    <property type="entry name" value="Winged helix-like DNA-binding domain superfamily/Winged helix DNA-binding domain"/>
    <property type="match status" value="1"/>
</dbReference>
<keyword evidence="5" id="KW-1185">Reference proteome</keyword>
<dbReference type="STRING" id="478820.A0A196SHS8"/>
<evidence type="ECO:0000259" key="3">
    <source>
        <dbReference type="PROSITE" id="PS50961"/>
    </source>
</evidence>
<protein>
    <recommendedName>
        <fullName evidence="3">HTH La-type RNA-binding domain-containing protein</fullName>
    </recommendedName>
</protein>
<dbReference type="InterPro" id="IPR012677">
    <property type="entry name" value="Nucleotide-bd_a/b_plait_sf"/>
</dbReference>
<keyword evidence="1 2" id="KW-0694">RNA-binding</keyword>
<evidence type="ECO:0000313" key="5">
    <source>
        <dbReference type="Proteomes" id="UP000078348"/>
    </source>
</evidence>
<evidence type="ECO:0000256" key="1">
    <source>
        <dbReference type="ARBA" id="ARBA00022884"/>
    </source>
</evidence>
<dbReference type="Gene3D" id="3.30.70.330">
    <property type="match status" value="1"/>
</dbReference>
<evidence type="ECO:0000313" key="4">
    <source>
        <dbReference type="EMBL" id="OAO16583.1"/>
    </source>
</evidence>
<dbReference type="SUPFAM" id="SSF54928">
    <property type="entry name" value="RNA-binding domain, RBD"/>
    <property type="match status" value="1"/>
</dbReference>
<dbReference type="AlphaFoldDB" id="A0A196SHS8"/>
<feature type="domain" description="HTH La-type RNA-binding" evidence="3">
    <location>
        <begin position="8"/>
        <end position="97"/>
    </location>
</feature>
<evidence type="ECO:0000256" key="2">
    <source>
        <dbReference type="PROSITE-ProRule" id="PRU00332"/>
    </source>
</evidence>
<proteinExistence type="predicted"/>
<sequence length="344" mass="38237">MSNVNANAENRVSKINDIKEELEKILSVSSFFENPELVENLNEEGFMPIAYLLALPSFQSLTACVDDIVNAALESTVLDVSSDKTAIRFAIPVERKTIIIRDTPKDVKEEDVRSILEGFPITGLKQEVGSSWFITFPDEATALAALSYLHSQRLHDQPVKARVKSEFYRKALASRMKEYEESLPKRKLSAAAAPFTMPESSTGFAWGGIGLPNGCDFGYYNYTPAAPLNLPLVITAPAEKGYEGEFIHYSPEEINDIVRQAKDTSLPPVEPEAEGLDIILKEANVNLVEKGRTMSIDQALREGAPRTLSVDSVDYTNMVGGYLDEPTMQAMRKHRKHHRKNGNK</sequence>
<dbReference type="GO" id="GO:0003723">
    <property type="term" value="F:RNA binding"/>
    <property type="evidence" value="ECO:0007669"/>
    <property type="project" value="UniProtKB-UniRule"/>
</dbReference>
<dbReference type="Proteomes" id="UP000078348">
    <property type="component" value="Unassembled WGS sequence"/>
</dbReference>
<reference evidence="4 5" key="1">
    <citation type="submission" date="2016-05" db="EMBL/GenBank/DDBJ databases">
        <title>Nuclear genome of Blastocystis sp. subtype 1 NandII.</title>
        <authorList>
            <person name="Gentekaki E."/>
            <person name="Curtis B."/>
            <person name="Stairs C."/>
            <person name="Eme L."/>
            <person name="Herman E."/>
            <person name="Klimes V."/>
            <person name="Arias M.C."/>
            <person name="Elias M."/>
            <person name="Hilliou F."/>
            <person name="Klute M."/>
            <person name="Malik S.-B."/>
            <person name="Pightling A."/>
            <person name="Rachubinski R."/>
            <person name="Salas D."/>
            <person name="Schlacht A."/>
            <person name="Suga H."/>
            <person name="Archibald J."/>
            <person name="Ball S.G."/>
            <person name="Clark G."/>
            <person name="Dacks J."/>
            <person name="Van Der Giezen M."/>
            <person name="Tsaousis A."/>
            <person name="Roger A."/>
        </authorList>
    </citation>
    <scope>NUCLEOTIDE SEQUENCE [LARGE SCALE GENOMIC DNA]</scope>
    <source>
        <strain evidence="5">ATCC 50177 / NandII</strain>
    </source>
</reference>
<dbReference type="EMBL" id="LXWW01000074">
    <property type="protein sequence ID" value="OAO16583.1"/>
    <property type="molecule type" value="Genomic_DNA"/>
</dbReference>
<dbReference type="InterPro" id="IPR035979">
    <property type="entry name" value="RBD_domain_sf"/>
</dbReference>
<dbReference type="InterPro" id="IPR036390">
    <property type="entry name" value="WH_DNA-bd_sf"/>
</dbReference>
<gene>
    <name evidence="4" type="ORF">AV274_1694</name>
</gene>
<dbReference type="SUPFAM" id="SSF46785">
    <property type="entry name" value="Winged helix' DNA-binding domain"/>
    <property type="match status" value="1"/>
</dbReference>